<evidence type="ECO:0000256" key="2">
    <source>
        <dbReference type="ARBA" id="ARBA00022617"/>
    </source>
</evidence>
<dbReference type="GO" id="GO:0004130">
    <property type="term" value="F:cytochrome-c peroxidase activity"/>
    <property type="evidence" value="ECO:0007669"/>
    <property type="project" value="TreeGrafter"/>
</dbReference>
<feature type="binding site" description="covalent" evidence="8">
    <location>
        <position position="93"/>
    </location>
    <ligand>
        <name>heme c</name>
        <dbReference type="ChEBI" id="CHEBI:61717"/>
        <label>1</label>
    </ligand>
</feature>
<organism evidence="11 12">
    <name type="scientific">Flavobacterium nitrogenifigens</name>
    <dbReference type="NCBI Taxonomy" id="1617283"/>
    <lineage>
        <taxon>Bacteria</taxon>
        <taxon>Pseudomonadati</taxon>
        <taxon>Bacteroidota</taxon>
        <taxon>Flavobacteriia</taxon>
        <taxon>Flavobacteriales</taxon>
        <taxon>Flavobacteriaceae</taxon>
        <taxon>Flavobacterium</taxon>
    </lineage>
</organism>
<dbReference type="AlphaFoldDB" id="A0A521BGC9"/>
<evidence type="ECO:0000256" key="5">
    <source>
        <dbReference type="ARBA" id="ARBA00022764"/>
    </source>
</evidence>
<dbReference type="GO" id="GO:0020037">
    <property type="term" value="F:heme binding"/>
    <property type="evidence" value="ECO:0007669"/>
    <property type="project" value="InterPro"/>
</dbReference>
<keyword evidence="3 9" id="KW-0479">Metal-binding</keyword>
<feature type="domain" description="Cytochrome c" evidence="10">
    <location>
        <begin position="223"/>
        <end position="348"/>
    </location>
</feature>
<dbReference type="EMBL" id="FXTQ01000001">
    <property type="protein sequence ID" value="SMO46099.1"/>
    <property type="molecule type" value="Genomic_DNA"/>
</dbReference>
<evidence type="ECO:0000256" key="8">
    <source>
        <dbReference type="PIRSR" id="PIRSR000294-1"/>
    </source>
</evidence>
<feature type="binding site" description="covalent" evidence="8">
    <location>
        <position position="96"/>
    </location>
    <ligand>
        <name>heme c</name>
        <dbReference type="ChEBI" id="CHEBI:61717"/>
        <label>1</label>
    </ligand>
</feature>
<keyword evidence="5" id="KW-0574">Periplasm</keyword>
<evidence type="ECO:0000256" key="6">
    <source>
        <dbReference type="ARBA" id="ARBA00023002"/>
    </source>
</evidence>
<feature type="binding site" description="covalent" evidence="8">
    <location>
        <position position="236"/>
    </location>
    <ligand>
        <name>heme c</name>
        <dbReference type="ChEBI" id="CHEBI:61717"/>
        <label>2</label>
    </ligand>
</feature>
<dbReference type="Gene3D" id="1.10.760.10">
    <property type="entry name" value="Cytochrome c-like domain"/>
    <property type="match status" value="2"/>
</dbReference>
<evidence type="ECO:0000256" key="3">
    <source>
        <dbReference type="ARBA" id="ARBA00022723"/>
    </source>
</evidence>
<evidence type="ECO:0000256" key="7">
    <source>
        <dbReference type="ARBA" id="ARBA00023004"/>
    </source>
</evidence>
<keyword evidence="7 9" id="KW-0408">Iron</keyword>
<feature type="binding site" description="axial binding residue" evidence="9">
    <location>
        <position position="240"/>
    </location>
    <ligand>
        <name>heme c</name>
        <dbReference type="ChEBI" id="CHEBI:61717"/>
        <label>2</label>
    </ligand>
    <ligandPart>
        <name>Fe</name>
        <dbReference type="ChEBI" id="CHEBI:18248"/>
    </ligandPart>
</feature>
<feature type="domain" description="Cytochrome c" evidence="10">
    <location>
        <begin position="71"/>
        <end position="172"/>
    </location>
</feature>
<evidence type="ECO:0000313" key="12">
    <source>
        <dbReference type="Proteomes" id="UP000319267"/>
    </source>
</evidence>
<evidence type="ECO:0000256" key="4">
    <source>
        <dbReference type="ARBA" id="ARBA00022729"/>
    </source>
</evidence>
<dbReference type="Pfam" id="PF03150">
    <property type="entry name" value="CCP_MauG"/>
    <property type="match status" value="1"/>
</dbReference>
<dbReference type="GO" id="GO:0009055">
    <property type="term" value="F:electron transfer activity"/>
    <property type="evidence" value="ECO:0007669"/>
    <property type="project" value="InterPro"/>
</dbReference>
<dbReference type="InterPro" id="IPR026259">
    <property type="entry name" value="MauG/Cytc_peroxidase"/>
</dbReference>
<dbReference type="GO" id="GO:0042597">
    <property type="term" value="C:periplasmic space"/>
    <property type="evidence" value="ECO:0007669"/>
    <property type="project" value="UniProtKB-SubCell"/>
</dbReference>
<dbReference type="PANTHER" id="PTHR30600:SF10">
    <property type="entry name" value="BLL6722 PROTEIN"/>
    <property type="match status" value="1"/>
</dbReference>
<dbReference type="InterPro" id="IPR036909">
    <property type="entry name" value="Cyt_c-like_dom_sf"/>
</dbReference>
<reference evidence="11 12" key="1">
    <citation type="submission" date="2017-05" db="EMBL/GenBank/DDBJ databases">
        <authorList>
            <person name="Varghese N."/>
            <person name="Submissions S."/>
        </authorList>
    </citation>
    <scope>NUCLEOTIDE SEQUENCE [LARGE SCALE GENOMIC DNA]</scope>
    <source>
        <strain evidence="11 12">DSM 29982</strain>
    </source>
</reference>
<evidence type="ECO:0000313" key="11">
    <source>
        <dbReference type="EMBL" id="SMO46099.1"/>
    </source>
</evidence>
<dbReference type="InterPro" id="IPR051395">
    <property type="entry name" value="Cytochrome_c_Peroxidase/MauG"/>
</dbReference>
<dbReference type="InterPro" id="IPR009056">
    <property type="entry name" value="Cyt_c-like_dom"/>
</dbReference>
<gene>
    <name evidence="11" type="ORF">SAMN06265220_101985</name>
</gene>
<keyword evidence="6" id="KW-0560">Oxidoreductase</keyword>
<sequence>MSRLKLKDGSILKFIKMKKIFGFIIIVIIFASCSSSDSDEAYFDNPELSLHIPTDFPEVNSYVSLNKPTKYGAELGEKLFSDKRFSADNTISCSSCHIQGNAFADHNARAIGIEGRVGLRNAPPLQNLMFLKFFNWDGSRLQLETQPLVPIITHEEMDSSILDVIGKIKDDASYKDLFKKAFGDQEITPDRIYKSIAQFEYTLISANSKYDKVKRKEGQSFTESEAAGYATFQQKCASCHSTELFTDQSFRNIGFPLNTDSNEAGRGRVTGIPSDFMSFRVPSLRNVEYTTPYGSFGQFPTLKSVLDYFDNGVLEAENLDPIFKNNGNRIPLTEQEKENLLAFMKTLSDKDFTGN</sequence>
<dbReference type="PROSITE" id="PS51007">
    <property type="entry name" value="CYTC"/>
    <property type="match status" value="2"/>
</dbReference>
<dbReference type="PROSITE" id="PS51257">
    <property type="entry name" value="PROKAR_LIPOPROTEIN"/>
    <property type="match status" value="1"/>
</dbReference>
<dbReference type="InterPro" id="IPR004852">
    <property type="entry name" value="Di-haem_cyt_c_peroxidsae"/>
</dbReference>
<accession>A0A521BGC9</accession>
<name>A0A521BGC9_9FLAO</name>
<keyword evidence="4" id="KW-0732">Signal</keyword>
<evidence type="ECO:0000259" key="10">
    <source>
        <dbReference type="PROSITE" id="PS51007"/>
    </source>
</evidence>
<feature type="binding site" description="axial binding residue" evidence="9">
    <location>
        <position position="97"/>
    </location>
    <ligand>
        <name>heme c</name>
        <dbReference type="ChEBI" id="CHEBI:61717"/>
        <label>1</label>
    </ligand>
    <ligandPart>
        <name>Fe</name>
        <dbReference type="ChEBI" id="CHEBI:18248"/>
    </ligandPart>
</feature>
<protein>
    <submittedName>
        <fullName evidence="11">Cytochrome c peroxidase</fullName>
    </submittedName>
</protein>
<keyword evidence="12" id="KW-1185">Reference proteome</keyword>
<comment type="cofactor">
    <cofactor evidence="8">
        <name>heme</name>
        <dbReference type="ChEBI" id="CHEBI:30413"/>
    </cofactor>
    <text evidence="8">Binds 2 heme groups.</text>
</comment>
<dbReference type="GO" id="GO:0046872">
    <property type="term" value="F:metal ion binding"/>
    <property type="evidence" value="ECO:0007669"/>
    <property type="project" value="UniProtKB-KW"/>
</dbReference>
<feature type="binding site" description="covalent" evidence="8">
    <location>
        <position position="239"/>
    </location>
    <ligand>
        <name>heme c</name>
        <dbReference type="ChEBI" id="CHEBI:61717"/>
        <label>2</label>
    </ligand>
</feature>
<evidence type="ECO:0000256" key="1">
    <source>
        <dbReference type="ARBA" id="ARBA00004418"/>
    </source>
</evidence>
<dbReference type="SUPFAM" id="SSF46626">
    <property type="entry name" value="Cytochrome c"/>
    <property type="match status" value="2"/>
</dbReference>
<keyword evidence="2 8" id="KW-0349">Heme</keyword>
<keyword evidence="11" id="KW-0575">Peroxidase</keyword>
<dbReference type="Proteomes" id="UP000319267">
    <property type="component" value="Unassembled WGS sequence"/>
</dbReference>
<dbReference type="PIRSF" id="PIRSF000294">
    <property type="entry name" value="Cytochrome-c_peroxidase"/>
    <property type="match status" value="1"/>
</dbReference>
<comment type="PTM">
    <text evidence="8">Binds 2 heme groups per subunit.</text>
</comment>
<evidence type="ECO:0000256" key="9">
    <source>
        <dbReference type="PIRSR" id="PIRSR000294-2"/>
    </source>
</evidence>
<comment type="subcellular location">
    <subcellularLocation>
        <location evidence="1">Periplasm</location>
    </subcellularLocation>
</comment>
<proteinExistence type="predicted"/>
<dbReference type="PANTHER" id="PTHR30600">
    <property type="entry name" value="CYTOCHROME C PEROXIDASE-RELATED"/>
    <property type="match status" value="1"/>
</dbReference>